<proteinExistence type="predicted"/>
<sequence>MNYLNMLKDESDNLIENFLIHADVILSLDDKNIIFTISRNKNIYINEIFKLLLNKKSIFYINYLNENLIISICKYQKDALIQERLLKNFTLKEEIVNQKDIHGRTALMYASINTSVLNFEKLLEFTEDINYKDFSGNTVMGYLAMSKHEVSVDMLKIILKNKKLIRDDKYIEKLANGKEEFLDVYFEFYAPKTSEDKISSRYSQMGSVGFVSSKKLSSFHKMNRPKIDLKKFGGKLSEFGLENDYVRTGGGCSGYGKKNM</sequence>
<dbReference type="InterPro" id="IPR036770">
    <property type="entry name" value="Ankyrin_rpt-contain_sf"/>
</dbReference>
<name>A0A6C0ADH0_9ZZZZ</name>
<protein>
    <submittedName>
        <fullName evidence="1">Uncharacterized protein</fullName>
    </submittedName>
</protein>
<organism evidence="1">
    <name type="scientific">viral metagenome</name>
    <dbReference type="NCBI Taxonomy" id="1070528"/>
    <lineage>
        <taxon>unclassified sequences</taxon>
        <taxon>metagenomes</taxon>
        <taxon>organismal metagenomes</taxon>
    </lineage>
</organism>
<dbReference type="SUPFAM" id="SSF48403">
    <property type="entry name" value="Ankyrin repeat"/>
    <property type="match status" value="1"/>
</dbReference>
<accession>A0A6C0ADH0</accession>
<reference evidence="1" key="1">
    <citation type="journal article" date="2020" name="Nature">
        <title>Giant virus diversity and host interactions through global metagenomics.</title>
        <authorList>
            <person name="Schulz F."/>
            <person name="Roux S."/>
            <person name="Paez-Espino D."/>
            <person name="Jungbluth S."/>
            <person name="Walsh D.A."/>
            <person name="Denef V.J."/>
            <person name="McMahon K.D."/>
            <person name="Konstantinidis K.T."/>
            <person name="Eloe-Fadrosh E.A."/>
            <person name="Kyrpides N.C."/>
            <person name="Woyke T."/>
        </authorList>
    </citation>
    <scope>NUCLEOTIDE SEQUENCE</scope>
    <source>
        <strain evidence="1">GVMAG-S-1021933-23</strain>
    </source>
</reference>
<dbReference type="AlphaFoldDB" id="A0A6C0ADH0"/>
<dbReference type="Gene3D" id="1.25.40.20">
    <property type="entry name" value="Ankyrin repeat-containing domain"/>
    <property type="match status" value="1"/>
</dbReference>
<dbReference type="EMBL" id="MN740593">
    <property type="protein sequence ID" value="QHS77769.1"/>
    <property type="molecule type" value="Genomic_DNA"/>
</dbReference>
<evidence type="ECO:0000313" key="1">
    <source>
        <dbReference type="EMBL" id="QHS77769.1"/>
    </source>
</evidence>